<accession>H9UF68</accession>
<proteinExistence type="predicted"/>
<dbReference type="OrthoDB" id="3225550at2"/>
<evidence type="ECO:0000313" key="2">
    <source>
        <dbReference type="Proteomes" id="UP000007383"/>
    </source>
</evidence>
<protein>
    <submittedName>
        <fullName evidence="1">Putative glycosyltransferase</fullName>
    </submittedName>
</protein>
<dbReference type="Gene3D" id="3.90.550.10">
    <property type="entry name" value="Spore Coat Polysaccharide Biosynthesis Protein SpsA, Chain A"/>
    <property type="match status" value="1"/>
</dbReference>
<gene>
    <name evidence="1" type="ordered locus">Spiaf_0052</name>
</gene>
<reference evidence="2" key="1">
    <citation type="journal article" date="2013" name="Stand. Genomic Sci.">
        <title>Complete genome sequence of the halophilic bacterium Spirochaeta africana type strain (Z-7692(T)) from the alkaline Lake Magadi in the East African Rift.</title>
        <authorList>
            <person name="Liolos K."/>
            <person name="Abt B."/>
            <person name="Scheuner C."/>
            <person name="Teshima H."/>
            <person name="Held B."/>
            <person name="Lapidus A."/>
            <person name="Nolan M."/>
            <person name="Lucas S."/>
            <person name="Deshpande S."/>
            <person name="Cheng J.F."/>
            <person name="Tapia R."/>
            <person name="Goodwin L.A."/>
            <person name="Pitluck S."/>
            <person name="Pagani I."/>
            <person name="Ivanova N."/>
            <person name="Mavromatis K."/>
            <person name="Mikhailova N."/>
            <person name="Huntemann M."/>
            <person name="Pati A."/>
            <person name="Chen A."/>
            <person name="Palaniappan K."/>
            <person name="Land M."/>
            <person name="Rohde M."/>
            <person name="Tindall B.J."/>
            <person name="Detter J.C."/>
            <person name="Goker M."/>
            <person name="Bristow J."/>
            <person name="Eisen J.A."/>
            <person name="Markowitz V."/>
            <person name="Hugenholtz P."/>
            <person name="Woyke T."/>
            <person name="Klenk H.P."/>
            <person name="Kyrpides N.C."/>
        </authorList>
    </citation>
    <scope>NUCLEOTIDE SEQUENCE</scope>
    <source>
        <strain evidence="2">ATCC 700263 / DSM 8902 / Z-7692</strain>
    </source>
</reference>
<sequence length="242" mass="27526">MKIAAVLLNWKRPDNLRQVIAALREQTVPIEIVLWHNGSSDEIEGADWVIRSDRNAGCLARWHVAALTGADYVFCLDDDLIPARADIIEQCAQRSRQEGDNRIIGRSGRTIGPAPRYYRMGKSIGTSAAEDRYADIIKGRFMFVPRRLLAQVPLGFLDYEGRGDDIWISLHTAQTRNHHLLPGFVAGAFRELPDLDVGLTQQKGHFIKRDRVVSSMFAANQVAWMRPKLRTRLVDRLLRWGR</sequence>
<dbReference type="GO" id="GO:0016740">
    <property type="term" value="F:transferase activity"/>
    <property type="evidence" value="ECO:0007669"/>
    <property type="project" value="UniProtKB-KW"/>
</dbReference>
<dbReference type="InterPro" id="IPR029044">
    <property type="entry name" value="Nucleotide-diphossugar_trans"/>
</dbReference>
<evidence type="ECO:0000313" key="1">
    <source>
        <dbReference type="EMBL" id="AFG36161.1"/>
    </source>
</evidence>
<dbReference type="PATRIC" id="fig|889378.3.peg.55"/>
<dbReference type="AlphaFoldDB" id="H9UF68"/>
<keyword evidence="2" id="KW-1185">Reference proteome</keyword>
<dbReference type="EMBL" id="CP003282">
    <property type="protein sequence ID" value="AFG36161.1"/>
    <property type="molecule type" value="Genomic_DNA"/>
</dbReference>
<dbReference type="STRING" id="889378.Spiaf_0052"/>
<dbReference type="RefSeq" id="WP_014454159.1">
    <property type="nucleotide sequence ID" value="NC_017098.1"/>
</dbReference>
<dbReference type="SUPFAM" id="SSF53448">
    <property type="entry name" value="Nucleotide-diphospho-sugar transferases"/>
    <property type="match status" value="1"/>
</dbReference>
<name>H9UF68_SPIAZ</name>
<keyword evidence="1" id="KW-0808">Transferase</keyword>
<dbReference type="KEGG" id="sfc:Spiaf_0052"/>
<organism evidence="1 2">
    <name type="scientific">Spirochaeta africana (strain ATCC 700263 / DSM 8902 / Z-7692)</name>
    <dbReference type="NCBI Taxonomy" id="889378"/>
    <lineage>
        <taxon>Bacteria</taxon>
        <taxon>Pseudomonadati</taxon>
        <taxon>Spirochaetota</taxon>
        <taxon>Spirochaetia</taxon>
        <taxon>Spirochaetales</taxon>
        <taxon>Spirochaetaceae</taxon>
        <taxon>Spirochaeta</taxon>
    </lineage>
</organism>
<dbReference type="HOGENOM" id="CLU_1146618_0_0_12"/>
<dbReference type="Proteomes" id="UP000007383">
    <property type="component" value="Chromosome"/>
</dbReference>